<dbReference type="EC" id="3.1.3.48" evidence="2"/>
<dbReference type="InterPro" id="IPR016667">
    <property type="entry name" value="Caps_polysacc_synth_CpsB/CapC"/>
</dbReference>
<dbReference type="PANTHER" id="PTHR39181">
    <property type="entry name" value="TYROSINE-PROTEIN PHOSPHATASE YWQE"/>
    <property type="match status" value="1"/>
</dbReference>
<sequence length="253" mass="29278">MVDLHCHILPGIDDGAKNEKDFFDMINIAINDGISVIITTPHHSRHFTNKISDVRDMVKRYNEILSEKNLNIKLVAGQEVHIRSNLIEMLDNGEIQPIENTNYMLIEFPFDKLPSYAIDIIYELRVRGIIPIIAHPERYTYVMNDETLLNDFIREGCLFQINAISLRGDFGKKVKATADTLVRNNIVDFIASDSHNTGKKAPIISDVIKSLDKDKKLKIKRNMENFFDPNYNIPKHKEIEREGFFSRMKSIFR</sequence>
<accession>A0A1M5VWR9</accession>
<dbReference type="Pfam" id="PF19567">
    <property type="entry name" value="CpsB_CapC"/>
    <property type="match status" value="1"/>
</dbReference>
<dbReference type="EMBL" id="FQXP01000005">
    <property type="protein sequence ID" value="SHH79620.1"/>
    <property type="molecule type" value="Genomic_DNA"/>
</dbReference>
<evidence type="ECO:0000256" key="5">
    <source>
        <dbReference type="ARBA" id="ARBA00051722"/>
    </source>
</evidence>
<dbReference type="PANTHER" id="PTHR39181:SF1">
    <property type="entry name" value="TYROSINE-PROTEIN PHOSPHATASE YWQE"/>
    <property type="match status" value="1"/>
</dbReference>
<evidence type="ECO:0000256" key="4">
    <source>
        <dbReference type="ARBA" id="ARBA00022912"/>
    </source>
</evidence>
<dbReference type="AlphaFoldDB" id="A0A1M5VWR9"/>
<protein>
    <recommendedName>
        <fullName evidence="2">protein-tyrosine-phosphatase</fullName>
        <ecNumber evidence="2">3.1.3.48</ecNumber>
    </recommendedName>
</protein>
<evidence type="ECO:0000256" key="1">
    <source>
        <dbReference type="ARBA" id="ARBA00005750"/>
    </source>
</evidence>
<dbReference type="GO" id="GO:0004725">
    <property type="term" value="F:protein tyrosine phosphatase activity"/>
    <property type="evidence" value="ECO:0007669"/>
    <property type="project" value="UniProtKB-EC"/>
</dbReference>
<evidence type="ECO:0000256" key="2">
    <source>
        <dbReference type="ARBA" id="ARBA00013064"/>
    </source>
</evidence>
<evidence type="ECO:0000313" key="7">
    <source>
        <dbReference type="Proteomes" id="UP000184526"/>
    </source>
</evidence>
<dbReference type="SUPFAM" id="SSF89550">
    <property type="entry name" value="PHP domain-like"/>
    <property type="match status" value="1"/>
</dbReference>
<comment type="catalytic activity">
    <reaction evidence="5">
        <text>O-phospho-L-tyrosyl-[protein] + H2O = L-tyrosyl-[protein] + phosphate</text>
        <dbReference type="Rhea" id="RHEA:10684"/>
        <dbReference type="Rhea" id="RHEA-COMP:10136"/>
        <dbReference type="Rhea" id="RHEA-COMP:20101"/>
        <dbReference type="ChEBI" id="CHEBI:15377"/>
        <dbReference type="ChEBI" id="CHEBI:43474"/>
        <dbReference type="ChEBI" id="CHEBI:46858"/>
        <dbReference type="ChEBI" id="CHEBI:61978"/>
        <dbReference type="EC" id="3.1.3.48"/>
    </reaction>
</comment>
<gene>
    <name evidence="6" type="ORF">SAMN02745196_01408</name>
</gene>
<evidence type="ECO:0000256" key="3">
    <source>
        <dbReference type="ARBA" id="ARBA00022801"/>
    </source>
</evidence>
<reference evidence="6 7" key="1">
    <citation type="submission" date="2016-11" db="EMBL/GenBank/DDBJ databases">
        <authorList>
            <person name="Jaros S."/>
            <person name="Januszkiewicz K."/>
            <person name="Wedrychowicz H."/>
        </authorList>
    </citation>
    <scope>NUCLEOTIDE SEQUENCE [LARGE SCALE GENOMIC DNA]</scope>
    <source>
        <strain evidence="6 7">DSM 3089</strain>
    </source>
</reference>
<dbReference type="PIRSF" id="PIRSF016557">
    <property type="entry name" value="Caps_synth_CpsB"/>
    <property type="match status" value="1"/>
</dbReference>
<dbReference type="InterPro" id="IPR016195">
    <property type="entry name" value="Pol/histidinol_Pase-like"/>
</dbReference>
<keyword evidence="3" id="KW-0378">Hydrolase</keyword>
<dbReference type="OrthoDB" id="9788539at2"/>
<keyword evidence="7" id="KW-1185">Reference proteome</keyword>
<keyword evidence="4" id="KW-0904">Protein phosphatase</keyword>
<dbReference type="Gene3D" id="3.20.20.140">
    <property type="entry name" value="Metal-dependent hydrolases"/>
    <property type="match status" value="1"/>
</dbReference>
<organism evidence="6 7">
    <name type="scientific">Clostridium collagenovorans DSM 3089</name>
    <dbReference type="NCBI Taxonomy" id="1121306"/>
    <lineage>
        <taxon>Bacteria</taxon>
        <taxon>Bacillati</taxon>
        <taxon>Bacillota</taxon>
        <taxon>Clostridia</taxon>
        <taxon>Eubacteriales</taxon>
        <taxon>Clostridiaceae</taxon>
        <taxon>Clostridium</taxon>
    </lineage>
</organism>
<proteinExistence type="inferred from homology"/>
<evidence type="ECO:0000313" key="6">
    <source>
        <dbReference type="EMBL" id="SHH79620.1"/>
    </source>
</evidence>
<name>A0A1M5VWR9_9CLOT</name>
<comment type="similarity">
    <text evidence="1">Belongs to the metallo-dependent hydrolases superfamily. CpsB/CapC family.</text>
</comment>
<dbReference type="STRING" id="1121306.SAMN02745196_01408"/>
<dbReference type="Proteomes" id="UP000184526">
    <property type="component" value="Unassembled WGS sequence"/>
</dbReference>
<dbReference type="RefSeq" id="WP_072831323.1">
    <property type="nucleotide sequence ID" value="NZ_FQXP01000005.1"/>
</dbReference>
<dbReference type="GO" id="GO:0030145">
    <property type="term" value="F:manganese ion binding"/>
    <property type="evidence" value="ECO:0007669"/>
    <property type="project" value="InterPro"/>
</dbReference>